<dbReference type="GO" id="GO:0015485">
    <property type="term" value="F:cholesterol binding"/>
    <property type="evidence" value="ECO:0007669"/>
    <property type="project" value="TreeGrafter"/>
</dbReference>
<protein>
    <submittedName>
        <fullName evidence="4">NPC1_N domain-containing protein</fullName>
    </submittedName>
</protein>
<dbReference type="Proteomes" id="UP000278807">
    <property type="component" value="Unassembled WGS sequence"/>
</dbReference>
<dbReference type="PANTHER" id="PTHR45727:SF2">
    <property type="entry name" value="NPC INTRACELLULAR CHOLESTEROL TRANSPORTER 1"/>
    <property type="match status" value="1"/>
</dbReference>
<dbReference type="WBParaSite" id="HNAJ_0001206301-mRNA-1">
    <property type="protein sequence ID" value="HNAJ_0001206301-mRNA-1"/>
    <property type="gene ID" value="HNAJ_0001206301"/>
</dbReference>
<dbReference type="InterPro" id="IPR032190">
    <property type="entry name" value="NPC1_N"/>
</dbReference>
<evidence type="ECO:0000259" key="1">
    <source>
        <dbReference type="Pfam" id="PF16414"/>
    </source>
</evidence>
<gene>
    <name evidence="2" type="ORF">HNAJ_LOCUS12052</name>
</gene>
<feature type="domain" description="Niemann-Pick C1 N-terminal" evidence="1">
    <location>
        <begin position="8"/>
        <end position="75"/>
    </location>
</feature>
<dbReference type="GO" id="GO:0005886">
    <property type="term" value="C:plasma membrane"/>
    <property type="evidence" value="ECO:0007669"/>
    <property type="project" value="TreeGrafter"/>
</dbReference>
<evidence type="ECO:0000313" key="3">
    <source>
        <dbReference type="Proteomes" id="UP000278807"/>
    </source>
</evidence>
<evidence type="ECO:0000313" key="4">
    <source>
        <dbReference type="WBParaSite" id="HNAJ_0001206301-mRNA-1"/>
    </source>
</evidence>
<dbReference type="OrthoDB" id="6510177at2759"/>
<dbReference type="STRING" id="102285.A0A0R3TW39"/>
<reference evidence="4" key="1">
    <citation type="submission" date="2017-02" db="UniProtKB">
        <authorList>
            <consortium name="WormBaseParasite"/>
        </authorList>
    </citation>
    <scope>IDENTIFICATION</scope>
</reference>
<reference evidence="2 3" key="2">
    <citation type="submission" date="2018-11" db="EMBL/GenBank/DDBJ databases">
        <authorList>
            <consortium name="Pathogen Informatics"/>
        </authorList>
    </citation>
    <scope>NUCLEOTIDE SEQUENCE [LARGE SCALE GENOMIC DNA]</scope>
</reference>
<sequence>MTSALLYLSVARQIKLSCPSCFANFRRLFCEMTCSPTQSDFIYPVEVRYDKAIERVNYNLTYQFGNGFFDSCKDFTH</sequence>
<proteinExistence type="predicted"/>
<dbReference type="Pfam" id="PF16414">
    <property type="entry name" value="NPC1_N"/>
    <property type="match status" value="1"/>
</dbReference>
<evidence type="ECO:0000313" key="2">
    <source>
        <dbReference type="EMBL" id="VDO12059.1"/>
    </source>
</evidence>
<dbReference type="GO" id="GO:0015918">
    <property type="term" value="P:sterol transport"/>
    <property type="evidence" value="ECO:0007669"/>
    <property type="project" value="TreeGrafter"/>
</dbReference>
<dbReference type="AlphaFoldDB" id="A0A0R3TW39"/>
<dbReference type="GO" id="GO:0030299">
    <property type="term" value="P:intestinal cholesterol absorption"/>
    <property type="evidence" value="ECO:0007669"/>
    <property type="project" value="TreeGrafter"/>
</dbReference>
<name>A0A0R3TW39_RODNA</name>
<dbReference type="EMBL" id="UZAE01013992">
    <property type="protein sequence ID" value="VDO12059.1"/>
    <property type="molecule type" value="Genomic_DNA"/>
</dbReference>
<keyword evidence="3" id="KW-1185">Reference proteome</keyword>
<dbReference type="GO" id="GO:0042632">
    <property type="term" value="P:cholesterol homeostasis"/>
    <property type="evidence" value="ECO:0007669"/>
    <property type="project" value="TreeGrafter"/>
</dbReference>
<organism evidence="4">
    <name type="scientific">Rodentolepis nana</name>
    <name type="common">Dwarf tapeworm</name>
    <name type="synonym">Hymenolepis nana</name>
    <dbReference type="NCBI Taxonomy" id="102285"/>
    <lineage>
        <taxon>Eukaryota</taxon>
        <taxon>Metazoa</taxon>
        <taxon>Spiralia</taxon>
        <taxon>Lophotrochozoa</taxon>
        <taxon>Platyhelminthes</taxon>
        <taxon>Cestoda</taxon>
        <taxon>Eucestoda</taxon>
        <taxon>Cyclophyllidea</taxon>
        <taxon>Hymenolepididae</taxon>
        <taxon>Rodentolepis</taxon>
    </lineage>
</organism>
<dbReference type="PANTHER" id="PTHR45727">
    <property type="entry name" value="NPC INTRACELLULAR CHOLESTEROL TRANSPORTER 1"/>
    <property type="match status" value="1"/>
</dbReference>
<accession>A0A0R3TW39</accession>